<evidence type="ECO:0000313" key="1">
    <source>
        <dbReference type="EMBL" id="MBO1997226.1"/>
    </source>
</evidence>
<dbReference type="Proteomes" id="UP000664002">
    <property type="component" value="Unassembled WGS sequence"/>
</dbReference>
<comment type="caution">
    <text evidence="1">The sequence shown here is derived from an EMBL/GenBank/DDBJ whole genome shotgun (WGS) entry which is preliminary data.</text>
</comment>
<dbReference type="EMBL" id="JAGETM010000003">
    <property type="protein sequence ID" value="MBO1997226.1"/>
    <property type="molecule type" value="Genomic_DNA"/>
</dbReference>
<organism evidence="1 2">
    <name type="scientific">Klebsiella pneumoniae</name>
    <dbReference type="NCBI Taxonomy" id="573"/>
    <lineage>
        <taxon>Bacteria</taxon>
        <taxon>Pseudomonadati</taxon>
        <taxon>Pseudomonadota</taxon>
        <taxon>Gammaproteobacteria</taxon>
        <taxon>Enterobacterales</taxon>
        <taxon>Enterobacteriaceae</taxon>
        <taxon>Klebsiella/Raoultella group</taxon>
        <taxon>Klebsiella</taxon>
        <taxon>Klebsiella pneumoniae complex</taxon>
    </lineage>
</organism>
<sequence>MTPIKVFYRGDDCTIFYARSRAFSRGIVAKLKGLQTERIKKRIEFSGPLFVRPVTLLAR</sequence>
<proteinExistence type="predicted"/>
<dbReference type="AlphaFoldDB" id="A0A939NJZ9"/>
<name>A0A939NJZ9_KLEPN</name>
<accession>A0A939NJZ9</accession>
<reference evidence="1" key="1">
    <citation type="submission" date="2021-03" db="EMBL/GenBank/DDBJ databases">
        <title>Molecular epidemiology and mechanisms of colistin and carbapenem resistance in Enterobacteriaceae from clinical isolates, the environment and porcine samples in Pretoria, South Africa.</title>
        <authorList>
            <person name="Bogoshi D."/>
            <person name="Mbelle N.M."/>
            <person name="Naidoo V."/>
            <person name="Osei Sekyere J."/>
        </authorList>
    </citation>
    <scope>NUCLEOTIDE SEQUENCE</scope>
    <source>
        <strain evidence="1">C027</strain>
    </source>
</reference>
<evidence type="ECO:0000313" key="2">
    <source>
        <dbReference type="Proteomes" id="UP000664002"/>
    </source>
</evidence>
<protein>
    <submittedName>
        <fullName evidence="1">Uncharacterized protein</fullName>
    </submittedName>
</protein>
<gene>
    <name evidence="1" type="ORF">J4730_05735</name>
</gene>